<dbReference type="Pfam" id="PF25231">
    <property type="entry name" value="DUF7847"/>
    <property type="match status" value="1"/>
</dbReference>
<keyword evidence="1" id="KW-1133">Transmembrane helix</keyword>
<sequence length="329" mass="35039">MDTTLSVGSFISFGWETFKKRPWFFIGATIIYSILAWCASFVSGFVGAFFGSGVAGLVSFVASFSLNTLIGIGWLALFIKAHDDTAFAALSAFWHPQKFWSYLGVTVLSGIIIVGGFILFIIPGFMALTAFLFAPYFVVDKGMSPIEALKASARITKGNRLRVLGLVAATGLISLLGFVALYRRLSAAADVHQTHQPLTGGEIVLVIVGAIVPLLLIVIGILASIVLATLSGVREKAAAARTEANLKFLQLDLELYYDAHGGIYPATLPESIQGIDPQYQATAAAIPLDQFTYTPGRNNSAYQLCAKNPVPAGQQQCESSGGTTQVSGQ</sequence>
<evidence type="ECO:0000313" key="4">
    <source>
        <dbReference type="Proteomes" id="UP000034445"/>
    </source>
</evidence>
<feature type="transmembrane region" description="Helical" evidence="1">
    <location>
        <begin position="203"/>
        <end position="228"/>
    </location>
</feature>
<accession>A0A0G2AD46</accession>
<dbReference type="PANTHER" id="PTHR40076">
    <property type="entry name" value="MEMBRANE PROTEIN-RELATED"/>
    <property type="match status" value="1"/>
</dbReference>
<dbReference type="InterPro" id="IPR010380">
    <property type="entry name" value="DUF975"/>
</dbReference>
<dbReference type="PANTHER" id="PTHR40076:SF1">
    <property type="entry name" value="MEMBRANE PROTEIN"/>
    <property type="match status" value="1"/>
</dbReference>
<keyword evidence="1" id="KW-0812">Transmembrane</keyword>
<dbReference type="Gene3D" id="3.30.700.10">
    <property type="entry name" value="Glycoprotein, Type 4 Pilin"/>
    <property type="match status" value="1"/>
</dbReference>
<dbReference type="InterPro" id="IPR045584">
    <property type="entry name" value="Pilin-like"/>
</dbReference>
<dbReference type="Proteomes" id="UP000034445">
    <property type="component" value="Unassembled WGS sequence"/>
</dbReference>
<keyword evidence="1" id="KW-0472">Membrane</keyword>
<protein>
    <recommendedName>
        <fullName evidence="2">DUF7847 domain-containing protein</fullName>
    </recommendedName>
</protein>
<feature type="transmembrane region" description="Helical" evidence="1">
    <location>
        <begin position="99"/>
        <end position="122"/>
    </location>
</feature>
<feature type="domain" description="DUF7847" evidence="2">
    <location>
        <begin position="105"/>
        <end position="216"/>
    </location>
</feature>
<dbReference type="AlphaFoldDB" id="A0A0G2AD46"/>
<feature type="transmembrane region" description="Helical" evidence="1">
    <location>
        <begin position="23"/>
        <end position="50"/>
    </location>
</feature>
<feature type="transmembrane region" description="Helical" evidence="1">
    <location>
        <begin position="163"/>
        <end position="183"/>
    </location>
</feature>
<proteinExistence type="predicted"/>
<dbReference type="EMBL" id="LCRF01000043">
    <property type="protein sequence ID" value="KKW30364.1"/>
    <property type="molecule type" value="Genomic_DNA"/>
</dbReference>
<gene>
    <name evidence="3" type="ORF">UY74_C0043G0008</name>
</gene>
<feature type="transmembrane region" description="Helical" evidence="1">
    <location>
        <begin position="57"/>
        <end position="79"/>
    </location>
</feature>
<organism evidence="3 4">
    <name type="scientific">Candidatus Kaiserbacteria bacterium GW2011_GWC2_52_8b</name>
    <dbReference type="NCBI Taxonomy" id="1618676"/>
    <lineage>
        <taxon>Bacteria</taxon>
        <taxon>Candidatus Kaiseribacteriota</taxon>
    </lineage>
</organism>
<dbReference type="InterPro" id="IPR057169">
    <property type="entry name" value="DUF7847"/>
</dbReference>
<reference evidence="3 4" key="1">
    <citation type="journal article" date="2015" name="Nature">
        <title>rRNA introns, odd ribosomes, and small enigmatic genomes across a large radiation of phyla.</title>
        <authorList>
            <person name="Brown C.T."/>
            <person name="Hug L.A."/>
            <person name="Thomas B.C."/>
            <person name="Sharon I."/>
            <person name="Castelle C.J."/>
            <person name="Singh A."/>
            <person name="Wilkins M.J."/>
            <person name="Williams K.H."/>
            <person name="Banfield J.F."/>
        </authorList>
    </citation>
    <scope>NUCLEOTIDE SEQUENCE [LARGE SCALE GENOMIC DNA]</scope>
</reference>
<evidence type="ECO:0000313" key="3">
    <source>
        <dbReference type="EMBL" id="KKW30364.1"/>
    </source>
</evidence>
<evidence type="ECO:0000259" key="2">
    <source>
        <dbReference type="Pfam" id="PF25231"/>
    </source>
</evidence>
<comment type="caution">
    <text evidence="3">The sequence shown here is derived from an EMBL/GenBank/DDBJ whole genome shotgun (WGS) entry which is preliminary data.</text>
</comment>
<name>A0A0G2AD46_9BACT</name>
<dbReference type="SUPFAM" id="SSF54523">
    <property type="entry name" value="Pili subunits"/>
    <property type="match status" value="1"/>
</dbReference>
<evidence type="ECO:0000256" key="1">
    <source>
        <dbReference type="SAM" id="Phobius"/>
    </source>
</evidence>